<protein>
    <submittedName>
        <fullName evidence="1">Uncharacterized protein</fullName>
    </submittedName>
</protein>
<keyword evidence="2" id="KW-1185">Reference proteome</keyword>
<gene>
    <name evidence="1" type="ORF">AO384_1865</name>
</gene>
<dbReference type="EMBL" id="LXHC01000028">
    <property type="protein sequence ID" value="OAU94508.1"/>
    <property type="molecule type" value="Genomic_DNA"/>
</dbReference>
<accession>A0A198UDJ9</accession>
<sequence>MVYFTASTFIFQRKFDADKLGLFNSKFIPISKPQRFHLPWGLFQLDQHPSADGLALAAII</sequence>
<organism evidence="1 2">
    <name type="scientific">Moraxella catarrhalis</name>
    <name type="common">Branhamella catarrhalis</name>
    <dbReference type="NCBI Taxonomy" id="480"/>
    <lineage>
        <taxon>Bacteria</taxon>
        <taxon>Pseudomonadati</taxon>
        <taxon>Pseudomonadota</taxon>
        <taxon>Gammaproteobacteria</taxon>
        <taxon>Moraxellales</taxon>
        <taxon>Moraxellaceae</taxon>
        <taxon>Moraxella</taxon>
    </lineage>
</organism>
<dbReference type="Proteomes" id="UP000078228">
    <property type="component" value="Unassembled WGS sequence"/>
</dbReference>
<reference evidence="1 2" key="1">
    <citation type="journal article" date="2016" name="Genome Biol. Evol.">
        <title>Comparative Genomic Analyses of the Moraxella catarrhalis Serosensitive and Seroresistant Lineages Demonstrate Their Independent Evolution.</title>
        <authorList>
            <person name="Earl J.P."/>
            <person name="de Vries S.P."/>
            <person name="Ahmed A."/>
            <person name="Powell E."/>
            <person name="Schultz M.P."/>
            <person name="Hermans P.W."/>
            <person name="Hill D.J."/>
            <person name="Zhou Z."/>
            <person name="Constantinidou C.I."/>
            <person name="Hu F.Z."/>
            <person name="Bootsma H.J."/>
            <person name="Ehrlich G.D."/>
        </authorList>
    </citation>
    <scope>NUCLEOTIDE SEQUENCE [LARGE SCALE GENOMIC DNA]</scope>
    <source>
        <strain evidence="1 2">Z7542</strain>
    </source>
</reference>
<evidence type="ECO:0000313" key="1">
    <source>
        <dbReference type="EMBL" id="OAU94508.1"/>
    </source>
</evidence>
<comment type="caution">
    <text evidence="1">The sequence shown here is derived from an EMBL/GenBank/DDBJ whole genome shotgun (WGS) entry which is preliminary data.</text>
</comment>
<evidence type="ECO:0000313" key="2">
    <source>
        <dbReference type="Proteomes" id="UP000078228"/>
    </source>
</evidence>
<dbReference type="AlphaFoldDB" id="A0A198UDJ9"/>
<name>A0A198UDJ9_MORCA</name>
<dbReference type="PATRIC" id="fig|480.237.peg.2084"/>
<proteinExistence type="predicted"/>